<dbReference type="AlphaFoldDB" id="A0A443IRX7"/>
<evidence type="ECO:0000259" key="4">
    <source>
        <dbReference type="PROSITE" id="PS50949"/>
    </source>
</evidence>
<keyword evidence="6" id="KW-1185">Reference proteome</keyword>
<dbReference type="OrthoDB" id="2592645at2"/>
<dbReference type="InterPro" id="IPR000524">
    <property type="entry name" value="Tscrpt_reg_HTH_GntR"/>
</dbReference>
<organism evidence="5 6">
    <name type="scientific">Siminovitchia fortis</name>
    <dbReference type="NCBI Taxonomy" id="254758"/>
    <lineage>
        <taxon>Bacteria</taxon>
        <taxon>Bacillati</taxon>
        <taxon>Bacillota</taxon>
        <taxon>Bacilli</taxon>
        <taxon>Bacillales</taxon>
        <taxon>Bacillaceae</taxon>
        <taxon>Siminovitchia</taxon>
    </lineage>
</organism>
<dbReference type="GO" id="GO:0003677">
    <property type="term" value="F:DNA binding"/>
    <property type="evidence" value="ECO:0007669"/>
    <property type="project" value="UniProtKB-KW"/>
</dbReference>
<dbReference type="InterPro" id="IPR036388">
    <property type="entry name" value="WH-like_DNA-bd_sf"/>
</dbReference>
<evidence type="ECO:0000256" key="2">
    <source>
        <dbReference type="ARBA" id="ARBA00023125"/>
    </source>
</evidence>
<evidence type="ECO:0000313" key="6">
    <source>
        <dbReference type="Proteomes" id="UP000273811"/>
    </source>
</evidence>
<dbReference type="SMART" id="SM00345">
    <property type="entry name" value="HTH_GNTR"/>
    <property type="match status" value="1"/>
</dbReference>
<comment type="caution">
    <text evidence="5">The sequence shown here is derived from an EMBL/GenBank/DDBJ whole genome shotgun (WGS) entry which is preliminary data.</text>
</comment>
<dbReference type="InterPro" id="IPR011711">
    <property type="entry name" value="GntR_C"/>
</dbReference>
<keyword evidence="3" id="KW-0804">Transcription</keyword>
<evidence type="ECO:0000256" key="3">
    <source>
        <dbReference type="ARBA" id="ARBA00023163"/>
    </source>
</evidence>
<dbReference type="PROSITE" id="PS50949">
    <property type="entry name" value="HTH_GNTR"/>
    <property type="match status" value="1"/>
</dbReference>
<proteinExistence type="predicted"/>
<dbReference type="GO" id="GO:0003700">
    <property type="term" value="F:DNA-binding transcription factor activity"/>
    <property type="evidence" value="ECO:0007669"/>
    <property type="project" value="InterPro"/>
</dbReference>
<dbReference type="InterPro" id="IPR036390">
    <property type="entry name" value="WH_DNA-bd_sf"/>
</dbReference>
<dbReference type="SMART" id="SM00895">
    <property type="entry name" value="FCD"/>
    <property type="match status" value="1"/>
</dbReference>
<dbReference type="Proteomes" id="UP000273811">
    <property type="component" value="Unassembled WGS sequence"/>
</dbReference>
<protein>
    <submittedName>
        <fullName evidence="5">GntR family transcriptional regulator</fullName>
    </submittedName>
</protein>
<dbReference type="Gene3D" id="1.10.10.10">
    <property type="entry name" value="Winged helix-like DNA-binding domain superfamily/Winged helix DNA-binding domain"/>
    <property type="match status" value="1"/>
</dbReference>
<dbReference type="SUPFAM" id="SSF46785">
    <property type="entry name" value="Winged helix' DNA-binding domain"/>
    <property type="match status" value="1"/>
</dbReference>
<keyword evidence="1" id="KW-0805">Transcription regulation</keyword>
<accession>A0A443IRX7</accession>
<dbReference type="PANTHER" id="PTHR43537">
    <property type="entry name" value="TRANSCRIPTIONAL REGULATOR, GNTR FAMILY"/>
    <property type="match status" value="1"/>
</dbReference>
<name>A0A443IRX7_9BACI</name>
<reference evidence="5" key="1">
    <citation type="submission" date="2018-12" db="EMBL/GenBank/DDBJ databases">
        <authorList>
            <person name="Sun L."/>
            <person name="Chen Z."/>
        </authorList>
    </citation>
    <scope>NUCLEOTIDE SEQUENCE [LARGE SCALE GENOMIC DNA]</scope>
    <source>
        <strain evidence="5">DSM 16012</strain>
    </source>
</reference>
<dbReference type="Gene3D" id="1.20.120.530">
    <property type="entry name" value="GntR ligand-binding domain-like"/>
    <property type="match status" value="1"/>
</dbReference>
<feature type="domain" description="HTH gntR-type" evidence="4">
    <location>
        <begin position="10"/>
        <end position="77"/>
    </location>
</feature>
<sequence>MPDKLAQPKATVVKNVTKRLREVILDGTLKKGDRLIQEEWAEKLEVSRMPIREALTQLQMEGLVEIVPHKGAVVTPITKENIEEIYYIRSMLEGLAVEKSLPFLTERDKEHLHEILIQMESLDLTGETNDEYIRLNSEFHQTLMSGCPWPRLRKMVETLGISPIAPNLLIDYYQETQREHRLIYEAALRGDPEELRAAVEYHILRTKNNLIDCMEKIKKHA</sequence>
<gene>
    <name evidence="5" type="ORF">D4N35_010215</name>
</gene>
<dbReference type="RefSeq" id="WP_120073157.1">
    <property type="nucleotide sequence ID" value="NZ_CP126113.1"/>
</dbReference>
<keyword evidence="2" id="KW-0238">DNA-binding</keyword>
<dbReference type="PANTHER" id="PTHR43537:SF24">
    <property type="entry name" value="GLUCONATE OPERON TRANSCRIPTIONAL REPRESSOR"/>
    <property type="match status" value="1"/>
</dbReference>
<evidence type="ECO:0000256" key="1">
    <source>
        <dbReference type="ARBA" id="ARBA00023015"/>
    </source>
</evidence>
<dbReference type="InterPro" id="IPR008920">
    <property type="entry name" value="TF_FadR/GntR_C"/>
</dbReference>
<dbReference type="SUPFAM" id="SSF48008">
    <property type="entry name" value="GntR ligand-binding domain-like"/>
    <property type="match status" value="1"/>
</dbReference>
<dbReference type="Pfam" id="PF00392">
    <property type="entry name" value="GntR"/>
    <property type="match status" value="1"/>
</dbReference>
<dbReference type="CDD" id="cd07377">
    <property type="entry name" value="WHTH_GntR"/>
    <property type="match status" value="1"/>
</dbReference>
<dbReference type="EMBL" id="QYTU02000020">
    <property type="protein sequence ID" value="RWR10077.1"/>
    <property type="molecule type" value="Genomic_DNA"/>
</dbReference>
<evidence type="ECO:0000313" key="5">
    <source>
        <dbReference type="EMBL" id="RWR10077.1"/>
    </source>
</evidence>
<dbReference type="Pfam" id="PF07729">
    <property type="entry name" value="FCD"/>
    <property type="match status" value="1"/>
</dbReference>